<sequence length="318" mass="34925">MLIEKGAYHQRTKEINLFSFVTILVLTVIIAIVVKIIFAQTQPQTISPLPDPTGKSGTFSLFFTKETKDPTLLLTQIKKIIDQQPGNYSVYVLDLINNQAFGINESVILTAASVNKIPILATLYKDAAAGTIDLNEIITLQPNDIQYYGTGILQGEGPGGEYSLKSLAQLMIKKSDNTAAFVLMQKLGATKVQGTVNNLGLTQTNIEENLTSNKDMALLFQKIYSGQIVTKTNTRALLEMMSNSDFENRLPALLPKNVKVYHKIGTEVGFVHDVGIVETIGHPYYIGVMTSDISGEEQAETTIGQISLLVYQFMNQAN</sequence>
<dbReference type="Gene3D" id="3.40.710.10">
    <property type="entry name" value="DD-peptidase/beta-lactamase superfamily"/>
    <property type="match status" value="1"/>
</dbReference>
<dbReference type="AlphaFoldDB" id="A0A0G1FKA2"/>
<evidence type="ECO:0000256" key="1">
    <source>
        <dbReference type="SAM" id="Phobius"/>
    </source>
</evidence>
<evidence type="ECO:0000313" key="3">
    <source>
        <dbReference type="EMBL" id="KKS87313.1"/>
    </source>
</evidence>
<proteinExistence type="predicted"/>
<dbReference type="STRING" id="1618446.UV61_C0002G0034"/>
<dbReference type="Proteomes" id="UP000034050">
    <property type="component" value="Unassembled WGS sequence"/>
</dbReference>
<keyword evidence="1" id="KW-0812">Transmembrane</keyword>
<dbReference type="EMBL" id="LCFD01000002">
    <property type="protein sequence ID" value="KKS87313.1"/>
    <property type="molecule type" value="Genomic_DNA"/>
</dbReference>
<accession>A0A0G1FKA2</accession>
<evidence type="ECO:0000313" key="4">
    <source>
        <dbReference type="Proteomes" id="UP000034050"/>
    </source>
</evidence>
<name>A0A0G1FKA2_9BACT</name>
<gene>
    <name evidence="3" type="ORF">UV61_C0002G0034</name>
</gene>
<dbReference type="InterPro" id="IPR045155">
    <property type="entry name" value="Beta-lactam_cat"/>
</dbReference>
<dbReference type="SUPFAM" id="SSF56601">
    <property type="entry name" value="beta-lactamase/transpeptidase-like"/>
    <property type="match status" value="1"/>
</dbReference>
<evidence type="ECO:0000259" key="2">
    <source>
        <dbReference type="Pfam" id="PF13354"/>
    </source>
</evidence>
<dbReference type="InterPro" id="IPR012338">
    <property type="entry name" value="Beta-lactam/transpept-like"/>
</dbReference>
<dbReference type="GO" id="GO:0030655">
    <property type="term" value="P:beta-lactam antibiotic catabolic process"/>
    <property type="evidence" value="ECO:0007669"/>
    <property type="project" value="InterPro"/>
</dbReference>
<feature type="transmembrane region" description="Helical" evidence="1">
    <location>
        <begin position="15"/>
        <end position="38"/>
    </location>
</feature>
<dbReference type="GO" id="GO:0008800">
    <property type="term" value="F:beta-lactamase activity"/>
    <property type="evidence" value="ECO:0007669"/>
    <property type="project" value="InterPro"/>
</dbReference>
<comment type="caution">
    <text evidence="3">The sequence shown here is derived from an EMBL/GenBank/DDBJ whole genome shotgun (WGS) entry which is preliminary data.</text>
</comment>
<reference evidence="3 4" key="1">
    <citation type="journal article" date="2015" name="Nature">
        <title>rRNA introns, odd ribosomes, and small enigmatic genomes across a large radiation of phyla.</title>
        <authorList>
            <person name="Brown C.T."/>
            <person name="Hug L.A."/>
            <person name="Thomas B.C."/>
            <person name="Sharon I."/>
            <person name="Castelle C.J."/>
            <person name="Singh A."/>
            <person name="Wilkins M.J."/>
            <person name="Williams K.H."/>
            <person name="Banfield J.F."/>
        </authorList>
    </citation>
    <scope>NUCLEOTIDE SEQUENCE [LARGE SCALE GENOMIC DNA]</scope>
</reference>
<feature type="domain" description="Beta-lactamase class A catalytic" evidence="2">
    <location>
        <begin position="89"/>
        <end position="290"/>
    </location>
</feature>
<keyword evidence="1" id="KW-1133">Transmembrane helix</keyword>
<protein>
    <submittedName>
        <fullName evidence="3">Beta-lactamase class A</fullName>
    </submittedName>
</protein>
<dbReference type="InterPro" id="IPR000871">
    <property type="entry name" value="Beta-lactam_class-A"/>
</dbReference>
<keyword evidence="1" id="KW-0472">Membrane</keyword>
<dbReference type="PANTHER" id="PTHR35333">
    <property type="entry name" value="BETA-LACTAMASE"/>
    <property type="match status" value="1"/>
</dbReference>
<organism evidence="3 4">
    <name type="scientific">Candidatus Gottesmanbacteria bacterium GW2011_GWB1_43_11</name>
    <dbReference type="NCBI Taxonomy" id="1618446"/>
    <lineage>
        <taxon>Bacteria</taxon>
        <taxon>Candidatus Gottesmaniibacteriota</taxon>
    </lineage>
</organism>
<dbReference type="Pfam" id="PF13354">
    <property type="entry name" value="Beta-lactamase2"/>
    <property type="match status" value="1"/>
</dbReference>
<dbReference type="PANTHER" id="PTHR35333:SF3">
    <property type="entry name" value="BETA-LACTAMASE-TYPE TRANSPEPTIDASE FOLD CONTAINING PROTEIN"/>
    <property type="match status" value="1"/>
</dbReference>
<dbReference type="GO" id="GO:0046677">
    <property type="term" value="P:response to antibiotic"/>
    <property type="evidence" value="ECO:0007669"/>
    <property type="project" value="InterPro"/>
</dbReference>